<evidence type="ECO:0000256" key="1">
    <source>
        <dbReference type="SAM" id="MobiDB-lite"/>
    </source>
</evidence>
<dbReference type="PANTHER" id="PTHR46371">
    <property type="entry name" value="OS04G0464100 PROTEIN"/>
    <property type="match status" value="1"/>
</dbReference>
<name>A0AAV0NLN5_9ROSI</name>
<accession>A0AAV0NLN5</accession>
<dbReference type="AlphaFoldDB" id="A0AAV0NLN5"/>
<evidence type="ECO:0000259" key="2">
    <source>
        <dbReference type="PROSITE" id="PS50846"/>
    </source>
</evidence>
<dbReference type="InterPro" id="IPR044296">
    <property type="entry name" value="HIPP46"/>
</dbReference>
<dbReference type="GO" id="GO:0046872">
    <property type="term" value="F:metal ion binding"/>
    <property type="evidence" value="ECO:0007669"/>
    <property type="project" value="InterPro"/>
</dbReference>
<dbReference type="Proteomes" id="UP001154282">
    <property type="component" value="Unassembled WGS sequence"/>
</dbReference>
<evidence type="ECO:0000313" key="3">
    <source>
        <dbReference type="EMBL" id="CAI0459407.1"/>
    </source>
</evidence>
<feature type="compositionally biased region" description="Basic and acidic residues" evidence="1">
    <location>
        <begin position="75"/>
        <end position="90"/>
    </location>
</feature>
<dbReference type="Gene3D" id="3.30.70.100">
    <property type="match status" value="1"/>
</dbReference>
<comment type="caution">
    <text evidence="3">The sequence shown here is derived from an EMBL/GenBank/DDBJ whole genome shotgun (WGS) entry which is preliminary data.</text>
</comment>
<organism evidence="3 4">
    <name type="scientific">Linum tenue</name>
    <dbReference type="NCBI Taxonomy" id="586396"/>
    <lineage>
        <taxon>Eukaryota</taxon>
        <taxon>Viridiplantae</taxon>
        <taxon>Streptophyta</taxon>
        <taxon>Embryophyta</taxon>
        <taxon>Tracheophyta</taxon>
        <taxon>Spermatophyta</taxon>
        <taxon>Magnoliopsida</taxon>
        <taxon>eudicotyledons</taxon>
        <taxon>Gunneridae</taxon>
        <taxon>Pentapetalae</taxon>
        <taxon>rosids</taxon>
        <taxon>fabids</taxon>
        <taxon>Malpighiales</taxon>
        <taxon>Linaceae</taxon>
        <taxon>Linum</taxon>
    </lineage>
</organism>
<evidence type="ECO:0000313" key="4">
    <source>
        <dbReference type="Proteomes" id="UP001154282"/>
    </source>
</evidence>
<reference evidence="3" key="1">
    <citation type="submission" date="2022-08" db="EMBL/GenBank/DDBJ databases">
        <authorList>
            <person name="Gutierrez-Valencia J."/>
        </authorList>
    </citation>
    <scope>NUCLEOTIDE SEQUENCE</scope>
</reference>
<feature type="domain" description="HMA" evidence="2">
    <location>
        <begin position="3"/>
        <end position="68"/>
    </location>
</feature>
<sequence>MKQQKLVIKVSMNKDKSRSKAMKIVVGANGVDSASLDGPEKTQIVVTGDGIDSAALVTLLRNKVGHAELVSLGPVEEKKEEDKKPEDQDSKPPPLPAAIWSYGYAGGPPHYVYQMNPAAGGHYYNNDPYSCAIM</sequence>
<proteinExistence type="predicted"/>
<dbReference type="InterPro" id="IPR006121">
    <property type="entry name" value="HMA_dom"/>
</dbReference>
<gene>
    <name evidence="3" type="ORF">LITE_LOCUS33985</name>
</gene>
<dbReference type="PROSITE" id="PS50846">
    <property type="entry name" value="HMA_2"/>
    <property type="match status" value="1"/>
</dbReference>
<feature type="region of interest" description="Disordered" evidence="1">
    <location>
        <begin position="70"/>
        <end position="96"/>
    </location>
</feature>
<protein>
    <recommendedName>
        <fullName evidence="2">HMA domain-containing protein</fullName>
    </recommendedName>
</protein>
<dbReference type="EMBL" id="CAMGYJ010000008">
    <property type="protein sequence ID" value="CAI0459407.1"/>
    <property type="molecule type" value="Genomic_DNA"/>
</dbReference>
<keyword evidence="4" id="KW-1185">Reference proteome</keyword>